<feature type="domain" description="Transducer of regulated CREB activity C-terminal" evidence="13">
    <location>
        <begin position="456"/>
        <end position="496"/>
    </location>
</feature>
<name>A0A5N3WRR3_MUNMU</name>
<keyword evidence="15" id="KW-1185">Reference proteome</keyword>
<evidence type="ECO:0000256" key="4">
    <source>
        <dbReference type="ARBA" id="ARBA00022490"/>
    </source>
</evidence>
<evidence type="ECO:0000259" key="12">
    <source>
        <dbReference type="Pfam" id="PF12885"/>
    </source>
</evidence>
<evidence type="ECO:0000256" key="2">
    <source>
        <dbReference type="ARBA" id="ARBA00004496"/>
    </source>
</evidence>
<keyword evidence="9" id="KW-0539">Nucleus</keyword>
<accession>A0A5N3WRR3</accession>
<organism evidence="14 15">
    <name type="scientific">Muntiacus muntjak</name>
    <name type="common">Barking deer</name>
    <name type="synonym">Indian muntjac</name>
    <dbReference type="NCBI Taxonomy" id="9888"/>
    <lineage>
        <taxon>Eukaryota</taxon>
        <taxon>Metazoa</taxon>
        <taxon>Chordata</taxon>
        <taxon>Craniata</taxon>
        <taxon>Vertebrata</taxon>
        <taxon>Euteleostomi</taxon>
        <taxon>Mammalia</taxon>
        <taxon>Eutheria</taxon>
        <taxon>Laurasiatheria</taxon>
        <taxon>Artiodactyla</taxon>
        <taxon>Ruminantia</taxon>
        <taxon>Pecora</taxon>
        <taxon>Cervidae</taxon>
        <taxon>Muntiacinae</taxon>
        <taxon>Muntiacus</taxon>
    </lineage>
</organism>
<feature type="domain" description="Transducer of regulated CREB activity N-terminal" evidence="11">
    <location>
        <begin position="6"/>
        <end position="30"/>
    </location>
</feature>
<feature type="domain" description="Transducer of regulated CREB activity middle" evidence="12">
    <location>
        <begin position="122"/>
        <end position="171"/>
    </location>
</feature>
<dbReference type="Pfam" id="PF12885">
    <property type="entry name" value="TORC_M"/>
    <property type="match status" value="1"/>
</dbReference>
<dbReference type="Proteomes" id="UP000326458">
    <property type="component" value="Unassembled WGS sequence"/>
</dbReference>
<evidence type="ECO:0000256" key="7">
    <source>
        <dbReference type="ARBA" id="ARBA00023159"/>
    </source>
</evidence>
<keyword evidence="4" id="KW-0963">Cytoplasm</keyword>
<reference evidence="14 15" key="1">
    <citation type="submission" date="2019-06" db="EMBL/GenBank/DDBJ databases">
        <title>Discovery of a novel chromosome fission-fusion reversal in muntjac.</title>
        <authorList>
            <person name="Mudd A.B."/>
            <person name="Bredeson J.V."/>
            <person name="Baum R."/>
            <person name="Hockemeyer D."/>
            <person name="Rokhsar D.S."/>
        </authorList>
    </citation>
    <scope>NUCLEOTIDE SEQUENCE [LARGE SCALE GENOMIC DNA]</scope>
    <source>
        <strain evidence="14">UTSW_UCB_Mm</strain>
        <tissue evidence="14">Fibroblast cell line</tissue>
    </source>
</reference>
<keyword evidence="7" id="KW-0010">Activator</keyword>
<dbReference type="PANTHER" id="PTHR13589:SF6">
    <property type="entry name" value="CREB-REGULATED TRANSCRIPTION COACTIVATOR 2"/>
    <property type="match status" value="1"/>
</dbReference>
<comment type="similarity">
    <text evidence="3">Belongs to the TORC family.</text>
</comment>
<evidence type="ECO:0000256" key="8">
    <source>
        <dbReference type="ARBA" id="ARBA00023163"/>
    </source>
</evidence>
<evidence type="ECO:0008006" key="16">
    <source>
        <dbReference type="Google" id="ProtNLM"/>
    </source>
</evidence>
<proteinExistence type="inferred from homology"/>
<evidence type="ECO:0000256" key="3">
    <source>
        <dbReference type="ARBA" id="ARBA00007167"/>
    </source>
</evidence>
<dbReference type="GO" id="GO:0005634">
    <property type="term" value="C:nucleus"/>
    <property type="evidence" value="ECO:0007669"/>
    <property type="project" value="UniProtKB-SubCell"/>
</dbReference>
<dbReference type="GO" id="GO:0005737">
    <property type="term" value="C:cytoplasm"/>
    <property type="evidence" value="ECO:0007669"/>
    <property type="project" value="UniProtKB-SubCell"/>
</dbReference>
<dbReference type="PANTHER" id="PTHR13589">
    <property type="entry name" value="CREB-REGULATED TRANSCRIPTION COACTIVATOR"/>
    <property type="match status" value="1"/>
</dbReference>
<keyword evidence="8" id="KW-0804">Transcription</keyword>
<dbReference type="InterPro" id="IPR024784">
    <property type="entry name" value="TORC_M"/>
</dbReference>
<protein>
    <recommendedName>
        <fullName evidence="16">Transducer of regulated CREB activity N-terminal domain-containing protein</fullName>
    </recommendedName>
</protein>
<sequence>MASPSNPLKFSEKITLQKQCEAKELAAFEEAQKLRLAYRRSSHCGGCLPNFLHSPLDSPRSTGNHRLVEQVQRDPRRMSPAFFSPPPASSYMMNPSPLDAYPGLVPARVLLIHRDGFLDGEMDSKKLSSSSRPRSCEDPGINIFWSPEKPATVPVLLPAMNTGGSLPDETACLHLSGGNSPSSVTHLGIRLHSPLSHPSLQSSLSNPNLQASLSGPQPQLQGSHSHRSRLPVSSLAHHALPATSLGHPSLSSRARSTSSLLHLWFCPPHHPPTATPTLLSFCPRGLPPPPPSNARRSQQQLPKQFLPTTSPTLSFRPTNQRLPPYPLQPLQCGSAHPATHPTASAAARAALSGLSVWPSGCQPLGRQMQCGTLYPLSPSEHGQQSYHQSMIQHGEPINQLVQNLAGFSEGPGFLGDERPVSGPQDPHALNHRNITHYCSGPGLSAGFEVPAAGLGLGLEEELRLEPLGLEGLSMLSELCALLPDPAVEDLFHSDRLQ</sequence>
<keyword evidence="6" id="KW-0805">Transcription regulation</keyword>
<comment type="subcellular location">
    <subcellularLocation>
        <location evidence="2">Cytoplasm</location>
    </subcellularLocation>
    <subcellularLocation>
        <location evidence="1">Nucleus</location>
    </subcellularLocation>
</comment>
<evidence type="ECO:0000256" key="6">
    <source>
        <dbReference type="ARBA" id="ARBA00023015"/>
    </source>
</evidence>
<dbReference type="EMBL" id="VCEA01000001">
    <property type="protein sequence ID" value="KAB0363587.1"/>
    <property type="molecule type" value="Genomic_DNA"/>
</dbReference>
<dbReference type="GO" id="GO:0051289">
    <property type="term" value="P:protein homotetramerization"/>
    <property type="evidence" value="ECO:0007669"/>
    <property type="project" value="InterPro"/>
</dbReference>
<dbReference type="Pfam" id="PF12886">
    <property type="entry name" value="TORC_C"/>
    <property type="match status" value="1"/>
</dbReference>
<gene>
    <name evidence="14" type="ORF">FD754_007743</name>
</gene>
<evidence type="ECO:0000256" key="10">
    <source>
        <dbReference type="SAM" id="MobiDB-lite"/>
    </source>
</evidence>
<dbReference type="InterPro" id="IPR024785">
    <property type="entry name" value="TORC_C"/>
</dbReference>
<comment type="caution">
    <text evidence="14">The sequence shown here is derived from an EMBL/GenBank/DDBJ whole genome shotgun (WGS) entry which is preliminary data.</text>
</comment>
<dbReference type="InterPro" id="IPR024786">
    <property type="entry name" value="TORC"/>
</dbReference>
<dbReference type="InterPro" id="IPR024783">
    <property type="entry name" value="TORC_N"/>
</dbReference>
<evidence type="ECO:0000259" key="11">
    <source>
        <dbReference type="Pfam" id="PF12884"/>
    </source>
</evidence>
<feature type="region of interest" description="Disordered" evidence="10">
    <location>
        <begin position="198"/>
        <end position="232"/>
    </location>
</feature>
<evidence type="ECO:0000256" key="5">
    <source>
        <dbReference type="ARBA" id="ARBA00022553"/>
    </source>
</evidence>
<evidence type="ECO:0000313" key="15">
    <source>
        <dbReference type="Proteomes" id="UP000326458"/>
    </source>
</evidence>
<evidence type="ECO:0000256" key="9">
    <source>
        <dbReference type="ARBA" id="ARBA00023242"/>
    </source>
</evidence>
<dbReference type="GO" id="GO:0045944">
    <property type="term" value="P:positive regulation of transcription by RNA polymerase II"/>
    <property type="evidence" value="ECO:0007669"/>
    <property type="project" value="TreeGrafter"/>
</dbReference>
<evidence type="ECO:0000256" key="1">
    <source>
        <dbReference type="ARBA" id="ARBA00004123"/>
    </source>
</evidence>
<feature type="compositionally biased region" description="Low complexity" evidence="10">
    <location>
        <begin position="198"/>
        <end position="214"/>
    </location>
</feature>
<evidence type="ECO:0000259" key="13">
    <source>
        <dbReference type="Pfam" id="PF12886"/>
    </source>
</evidence>
<dbReference type="Pfam" id="PF12884">
    <property type="entry name" value="TORC_N"/>
    <property type="match status" value="1"/>
</dbReference>
<dbReference type="AlphaFoldDB" id="A0A5N3WRR3"/>
<evidence type="ECO:0000313" key="14">
    <source>
        <dbReference type="EMBL" id="KAB0363587.1"/>
    </source>
</evidence>
<keyword evidence="5" id="KW-0597">Phosphoprotein</keyword>
<dbReference type="GO" id="GO:0008140">
    <property type="term" value="F:cAMP response element binding protein binding"/>
    <property type="evidence" value="ECO:0007669"/>
    <property type="project" value="InterPro"/>
</dbReference>